<accession>A0A6A3NBY5</accession>
<organism evidence="2 3">
    <name type="scientific">Phytophthora rubi</name>
    <dbReference type="NCBI Taxonomy" id="129364"/>
    <lineage>
        <taxon>Eukaryota</taxon>
        <taxon>Sar</taxon>
        <taxon>Stramenopiles</taxon>
        <taxon>Oomycota</taxon>
        <taxon>Peronosporomycetes</taxon>
        <taxon>Peronosporales</taxon>
        <taxon>Peronosporaceae</taxon>
        <taxon>Phytophthora</taxon>
    </lineage>
</organism>
<evidence type="ECO:0000313" key="2">
    <source>
        <dbReference type="EMBL" id="KAE9039514.1"/>
    </source>
</evidence>
<reference evidence="2 3" key="1">
    <citation type="submission" date="2018-09" db="EMBL/GenBank/DDBJ databases">
        <title>Genomic investigation of the strawberry pathogen Phytophthora fragariae indicates pathogenicity is determined by transcriptional variation in three key races.</title>
        <authorList>
            <person name="Adams T.M."/>
            <person name="Armitage A.D."/>
            <person name="Sobczyk M.K."/>
            <person name="Bates H.J."/>
            <person name="Dunwell J.M."/>
            <person name="Nellist C.F."/>
            <person name="Harrison R.J."/>
        </authorList>
    </citation>
    <scope>NUCLEOTIDE SEQUENCE [LARGE SCALE GENOMIC DNA]</scope>
    <source>
        <strain evidence="2 3">SCRP324</strain>
    </source>
</reference>
<dbReference type="OrthoDB" id="167133at2759"/>
<protein>
    <submittedName>
        <fullName evidence="2">Uncharacterized protein</fullName>
    </submittedName>
</protein>
<dbReference type="InterPro" id="IPR015943">
    <property type="entry name" value="WD40/YVTN_repeat-like_dom_sf"/>
</dbReference>
<evidence type="ECO:0000313" key="3">
    <source>
        <dbReference type="Proteomes" id="UP000435112"/>
    </source>
</evidence>
<feature type="compositionally biased region" description="Pro residues" evidence="1">
    <location>
        <begin position="11"/>
        <end position="22"/>
    </location>
</feature>
<sequence>MSTVSSSSSSSPPPPSTPPPVGAAPAASPDDADSESSLWDIIAQSHPTLESYGDQELILSSYQPSMDTSLILPDNPPSYSSFASPSYYVTVGTRQDGTPFPLSKPIIREDGLLLVGTEAVADPSNQNREKNRIYVANFLTSSSSAQSVSHFEVEQEVRDIHWVDSHAAVVAIGKEIQLIRLGDPSVGSPCRVQDHIDSVHSDAIREIAVSPTTISHVVSGGFDETVVVTDLRDRGDPRAAAIIAKYDARDVVSSVRWSPAGASHVSWTTDGGDFQVADSRVPSPQLQVPLQTYLKVDKLGGLFAHEYLSDFTVALGFESGYVAMLDLRQLRHSSCTSLVESRLTAVGEIRRSGNKLAIFGRSGFSTADLNDGTTDRMDPITLRQQPTQIAAVSYKTSGEFSFERGAHLAVSDNMGIVSVYTTENNIFGGGSGGW</sequence>
<feature type="compositionally biased region" description="Low complexity" evidence="1">
    <location>
        <begin position="1"/>
        <end position="10"/>
    </location>
</feature>
<dbReference type="EMBL" id="QXFU01000232">
    <property type="protein sequence ID" value="KAE9039514.1"/>
    <property type="molecule type" value="Genomic_DNA"/>
</dbReference>
<dbReference type="SUPFAM" id="SSF50978">
    <property type="entry name" value="WD40 repeat-like"/>
    <property type="match status" value="1"/>
</dbReference>
<evidence type="ECO:0000256" key="1">
    <source>
        <dbReference type="SAM" id="MobiDB-lite"/>
    </source>
</evidence>
<dbReference type="Proteomes" id="UP000435112">
    <property type="component" value="Unassembled WGS sequence"/>
</dbReference>
<dbReference type="AlphaFoldDB" id="A0A6A3NBY5"/>
<feature type="region of interest" description="Disordered" evidence="1">
    <location>
        <begin position="1"/>
        <end position="35"/>
    </location>
</feature>
<comment type="caution">
    <text evidence="2">The sequence shown here is derived from an EMBL/GenBank/DDBJ whole genome shotgun (WGS) entry which is preliminary data.</text>
</comment>
<dbReference type="Gene3D" id="2.130.10.10">
    <property type="entry name" value="YVTN repeat-like/Quinoprotein amine dehydrogenase"/>
    <property type="match status" value="1"/>
</dbReference>
<name>A0A6A3NBY5_9STRA</name>
<gene>
    <name evidence="2" type="ORF">PR002_g5459</name>
</gene>
<dbReference type="InterPro" id="IPR036322">
    <property type="entry name" value="WD40_repeat_dom_sf"/>
</dbReference>
<proteinExistence type="predicted"/>